<dbReference type="OrthoDB" id="9793014at2"/>
<dbReference type="InterPro" id="IPR036412">
    <property type="entry name" value="HAD-like_sf"/>
</dbReference>
<dbReference type="RefSeq" id="WP_089230925.1">
    <property type="nucleotide sequence ID" value="NZ_FZOY01000001.1"/>
</dbReference>
<evidence type="ECO:0000256" key="1">
    <source>
        <dbReference type="ARBA" id="ARBA00000830"/>
    </source>
</evidence>
<comment type="pathway">
    <text evidence="3">Organic acid metabolism; glycolate biosynthesis; glycolate from 2-phosphoglycolate: step 1/1.</text>
</comment>
<dbReference type="PANTHER" id="PTHR43434:SF1">
    <property type="entry name" value="PHOSPHOGLYCOLATE PHOSPHATASE"/>
    <property type="match status" value="1"/>
</dbReference>
<dbReference type="NCBIfam" id="TIGR01449">
    <property type="entry name" value="PGP_bact"/>
    <property type="match status" value="1"/>
</dbReference>
<dbReference type="AlphaFoldDB" id="A0A239CTZ7"/>
<proteinExistence type="inferred from homology"/>
<dbReference type="PANTHER" id="PTHR43434">
    <property type="entry name" value="PHOSPHOGLYCOLATE PHOSPHATASE"/>
    <property type="match status" value="1"/>
</dbReference>
<evidence type="ECO:0000256" key="7">
    <source>
        <dbReference type="ARBA" id="ARBA00022801"/>
    </source>
</evidence>
<evidence type="ECO:0000256" key="5">
    <source>
        <dbReference type="ARBA" id="ARBA00013078"/>
    </source>
</evidence>
<evidence type="ECO:0000256" key="9">
    <source>
        <dbReference type="ARBA" id="ARBA00023277"/>
    </source>
</evidence>
<dbReference type="SFLD" id="SFLDG01129">
    <property type="entry name" value="C1.5:_HAD__Beta-PGM__Phosphata"/>
    <property type="match status" value="1"/>
</dbReference>
<keyword evidence="11" id="KW-1185">Reference proteome</keyword>
<dbReference type="GO" id="GO:0046872">
    <property type="term" value="F:metal ion binding"/>
    <property type="evidence" value="ECO:0007669"/>
    <property type="project" value="UniProtKB-KW"/>
</dbReference>
<dbReference type="Gene3D" id="3.40.50.1000">
    <property type="entry name" value="HAD superfamily/HAD-like"/>
    <property type="match status" value="1"/>
</dbReference>
<keyword evidence="9" id="KW-0119">Carbohydrate metabolism</keyword>
<dbReference type="GO" id="GO:0005829">
    <property type="term" value="C:cytosol"/>
    <property type="evidence" value="ECO:0007669"/>
    <property type="project" value="TreeGrafter"/>
</dbReference>
<dbReference type="EC" id="3.1.3.18" evidence="5"/>
<evidence type="ECO:0000256" key="4">
    <source>
        <dbReference type="ARBA" id="ARBA00006171"/>
    </source>
</evidence>
<evidence type="ECO:0000313" key="11">
    <source>
        <dbReference type="Proteomes" id="UP000198426"/>
    </source>
</evidence>
<reference evidence="10 11" key="1">
    <citation type="submission" date="2017-06" db="EMBL/GenBank/DDBJ databases">
        <authorList>
            <person name="Kim H.J."/>
            <person name="Triplett B.A."/>
        </authorList>
    </citation>
    <scope>NUCLEOTIDE SEQUENCE [LARGE SCALE GENOMIC DNA]</scope>
    <source>
        <strain evidence="10 11">DSM 29339</strain>
    </source>
</reference>
<dbReference type="InterPro" id="IPR023214">
    <property type="entry name" value="HAD_sf"/>
</dbReference>
<dbReference type="GO" id="GO:0006281">
    <property type="term" value="P:DNA repair"/>
    <property type="evidence" value="ECO:0007669"/>
    <property type="project" value="TreeGrafter"/>
</dbReference>
<evidence type="ECO:0000256" key="6">
    <source>
        <dbReference type="ARBA" id="ARBA00022723"/>
    </source>
</evidence>
<dbReference type="GO" id="GO:0005975">
    <property type="term" value="P:carbohydrate metabolic process"/>
    <property type="evidence" value="ECO:0007669"/>
    <property type="project" value="InterPro"/>
</dbReference>
<dbReference type="InterPro" id="IPR050155">
    <property type="entry name" value="HAD-like_hydrolase_sf"/>
</dbReference>
<dbReference type="InterPro" id="IPR006439">
    <property type="entry name" value="HAD-SF_hydro_IA"/>
</dbReference>
<dbReference type="Gene3D" id="1.10.150.240">
    <property type="entry name" value="Putative phosphatase, domain 2"/>
    <property type="match status" value="1"/>
</dbReference>
<dbReference type="InterPro" id="IPR037512">
    <property type="entry name" value="PGPase_prok"/>
</dbReference>
<keyword evidence="8" id="KW-0460">Magnesium</keyword>
<keyword evidence="7" id="KW-0378">Hydrolase</keyword>
<name>A0A239CTZ7_9RHOB</name>
<keyword evidence="6" id="KW-0479">Metal-binding</keyword>
<comment type="similarity">
    <text evidence="4">Belongs to the HAD-like hydrolase superfamily. CbbY/CbbZ/Gph/YieH family.</text>
</comment>
<dbReference type="InterPro" id="IPR023198">
    <property type="entry name" value="PGP-like_dom2"/>
</dbReference>
<dbReference type="InterPro" id="IPR041492">
    <property type="entry name" value="HAD_2"/>
</dbReference>
<dbReference type="Pfam" id="PF13419">
    <property type="entry name" value="HAD_2"/>
    <property type="match status" value="1"/>
</dbReference>
<sequence>MNIVFDLDGTLIDSAPDIQAVSEIILGQLGKEPLTIAETRSFVGEGAKVLVSRMMAARGIEETPESHARIYGDFVAQYEYAVEKAVFYPGVVDALAVLKAAGHRLGLCTNKPELPARAVIRHMGLEPTFDAVVAAGMIDSRKPEPDMLLKTVEDMGGGATLYVGDSEIDAETARRAEIPFALYTEGYRKSPIAAMPHDWSFDHFDRLQEIVIEAVARQTAAE</sequence>
<gene>
    <name evidence="10" type="ORF">SAMN05421757_101462</name>
</gene>
<dbReference type="NCBIfam" id="TIGR01549">
    <property type="entry name" value="HAD-SF-IA-v1"/>
    <property type="match status" value="1"/>
</dbReference>
<dbReference type="SFLD" id="SFLDS00003">
    <property type="entry name" value="Haloacid_Dehalogenase"/>
    <property type="match status" value="1"/>
</dbReference>
<dbReference type="Proteomes" id="UP000198426">
    <property type="component" value="Unassembled WGS sequence"/>
</dbReference>
<evidence type="ECO:0000256" key="3">
    <source>
        <dbReference type="ARBA" id="ARBA00004818"/>
    </source>
</evidence>
<protein>
    <recommendedName>
        <fullName evidence="5">phosphoglycolate phosphatase</fullName>
        <ecNumber evidence="5">3.1.3.18</ecNumber>
    </recommendedName>
</protein>
<comment type="cofactor">
    <cofactor evidence="2">
        <name>Mg(2+)</name>
        <dbReference type="ChEBI" id="CHEBI:18420"/>
    </cofactor>
</comment>
<dbReference type="GO" id="GO:0008967">
    <property type="term" value="F:phosphoglycolate phosphatase activity"/>
    <property type="evidence" value="ECO:0007669"/>
    <property type="project" value="UniProtKB-EC"/>
</dbReference>
<organism evidence="10 11">
    <name type="scientific">Tropicimonas sediminicola</name>
    <dbReference type="NCBI Taxonomy" id="1031541"/>
    <lineage>
        <taxon>Bacteria</taxon>
        <taxon>Pseudomonadati</taxon>
        <taxon>Pseudomonadota</taxon>
        <taxon>Alphaproteobacteria</taxon>
        <taxon>Rhodobacterales</taxon>
        <taxon>Roseobacteraceae</taxon>
        <taxon>Tropicimonas</taxon>
    </lineage>
</organism>
<evidence type="ECO:0000313" key="10">
    <source>
        <dbReference type="EMBL" id="SNS23332.1"/>
    </source>
</evidence>
<evidence type="ECO:0000256" key="2">
    <source>
        <dbReference type="ARBA" id="ARBA00001946"/>
    </source>
</evidence>
<dbReference type="SUPFAM" id="SSF56784">
    <property type="entry name" value="HAD-like"/>
    <property type="match status" value="1"/>
</dbReference>
<evidence type="ECO:0000256" key="8">
    <source>
        <dbReference type="ARBA" id="ARBA00022842"/>
    </source>
</evidence>
<dbReference type="EMBL" id="FZOY01000001">
    <property type="protein sequence ID" value="SNS23332.1"/>
    <property type="molecule type" value="Genomic_DNA"/>
</dbReference>
<accession>A0A239CTZ7</accession>
<comment type="catalytic activity">
    <reaction evidence="1">
        <text>2-phosphoglycolate + H2O = glycolate + phosphate</text>
        <dbReference type="Rhea" id="RHEA:14369"/>
        <dbReference type="ChEBI" id="CHEBI:15377"/>
        <dbReference type="ChEBI" id="CHEBI:29805"/>
        <dbReference type="ChEBI" id="CHEBI:43474"/>
        <dbReference type="ChEBI" id="CHEBI:58033"/>
        <dbReference type="EC" id="3.1.3.18"/>
    </reaction>
</comment>